<sequence length="256" mass="29174">MSGHKYIKSTNPFDDDQDDDIDDETFLKNSRRPPPSTQRSFDAQVQSFQERKRQIEENTIRSTEQSLSILRDSEQIGIATAEELMRQREKLEKTDKQLDDINNTLRFSQKHINGIKSVFSSLKNYMSGRNEKSPTPSSSTPSTVRESISNPNLQENLQTYDRYSEHPSTRLRGNIYDAPPSQGYSSGSSSRDFSAKLDANLQEMCSNISRLKGLASELGQEIDSQNDLIDNISNKADQADLMVQRQNKEMLKILKK</sequence>
<evidence type="ECO:0000256" key="1">
    <source>
        <dbReference type="ARBA" id="ARBA00009480"/>
    </source>
</evidence>
<evidence type="ECO:0000256" key="4">
    <source>
        <dbReference type="ARBA" id="ARBA00023054"/>
    </source>
</evidence>
<feature type="compositionally biased region" description="Polar residues" evidence="6">
    <location>
        <begin position="37"/>
        <end position="48"/>
    </location>
</feature>
<dbReference type="GO" id="GO:0005737">
    <property type="term" value="C:cytoplasm"/>
    <property type="evidence" value="ECO:0007669"/>
    <property type="project" value="UniProtKB-ARBA"/>
</dbReference>
<proteinExistence type="inferred from homology"/>
<feature type="coiled-coil region" evidence="5">
    <location>
        <begin position="215"/>
        <end position="249"/>
    </location>
</feature>
<dbReference type="FunFam" id="1.20.5.110:FF:000079">
    <property type="entry name" value="synaptosomal-associated protein 29"/>
    <property type="match status" value="1"/>
</dbReference>
<feature type="domain" description="T-SNARE coiled-coil homology" evidence="7">
    <location>
        <begin position="53"/>
        <end position="115"/>
    </location>
</feature>
<feature type="domain" description="T-SNARE coiled-coil homology" evidence="7">
    <location>
        <begin position="191"/>
        <end position="253"/>
    </location>
</feature>
<feature type="compositionally biased region" description="Low complexity" evidence="6">
    <location>
        <begin position="133"/>
        <end position="143"/>
    </location>
</feature>
<dbReference type="CDD" id="cd15887">
    <property type="entry name" value="SNARE_SNAP29N"/>
    <property type="match status" value="1"/>
</dbReference>
<comment type="similarity">
    <text evidence="1">Belongs to the SNAP-25 family.</text>
</comment>
<keyword evidence="4 5" id="KW-0175">Coiled coil</keyword>
<feature type="compositionally biased region" description="Acidic residues" evidence="6">
    <location>
        <begin position="13"/>
        <end position="24"/>
    </location>
</feature>
<feature type="region of interest" description="Disordered" evidence="6">
    <location>
        <begin position="126"/>
        <end position="157"/>
    </location>
</feature>
<dbReference type="Pfam" id="PF12352">
    <property type="entry name" value="V-SNARE_C"/>
    <property type="match status" value="1"/>
</dbReference>
<comment type="caution">
    <text evidence="8">The sequence shown here is derived from an EMBL/GenBank/DDBJ whole genome shotgun (WGS) entry which is preliminary data.</text>
</comment>
<feature type="region of interest" description="Disordered" evidence="6">
    <location>
        <begin position="169"/>
        <end position="192"/>
    </location>
</feature>
<evidence type="ECO:0000256" key="5">
    <source>
        <dbReference type="SAM" id="Coils"/>
    </source>
</evidence>
<evidence type="ECO:0000256" key="2">
    <source>
        <dbReference type="ARBA" id="ARBA00022448"/>
    </source>
</evidence>
<dbReference type="CDD" id="cd15856">
    <property type="entry name" value="SNARE_SNAP29C"/>
    <property type="match status" value="1"/>
</dbReference>
<dbReference type="SUPFAM" id="SSF58038">
    <property type="entry name" value="SNARE fusion complex"/>
    <property type="match status" value="2"/>
</dbReference>
<dbReference type="AlphaFoldDB" id="A0ABD1EV67"/>
<dbReference type="InterPro" id="IPR000727">
    <property type="entry name" value="T_SNARE_dom"/>
</dbReference>
<dbReference type="PROSITE" id="PS50192">
    <property type="entry name" value="T_SNARE"/>
    <property type="match status" value="2"/>
</dbReference>
<gene>
    <name evidence="8" type="ORF">ABEB36_007733</name>
</gene>
<dbReference type="FunFam" id="1.20.5.110:FF:000041">
    <property type="entry name" value="Synaptosomal-associated protein 29"/>
    <property type="match status" value="1"/>
</dbReference>
<feature type="compositionally biased region" description="Basic and acidic residues" evidence="6">
    <location>
        <begin position="49"/>
        <end position="59"/>
    </location>
</feature>
<dbReference type="Proteomes" id="UP001566132">
    <property type="component" value="Unassembled WGS sequence"/>
</dbReference>
<dbReference type="PANTHER" id="PTHR19305">
    <property type="entry name" value="SYNAPTOSOMAL ASSOCIATED PROTEIN"/>
    <property type="match status" value="1"/>
</dbReference>
<dbReference type="SMART" id="SM00397">
    <property type="entry name" value="t_SNARE"/>
    <property type="match status" value="2"/>
</dbReference>
<organism evidence="8 9">
    <name type="scientific">Hypothenemus hampei</name>
    <name type="common">Coffee berry borer</name>
    <dbReference type="NCBI Taxonomy" id="57062"/>
    <lineage>
        <taxon>Eukaryota</taxon>
        <taxon>Metazoa</taxon>
        <taxon>Ecdysozoa</taxon>
        <taxon>Arthropoda</taxon>
        <taxon>Hexapoda</taxon>
        <taxon>Insecta</taxon>
        <taxon>Pterygota</taxon>
        <taxon>Neoptera</taxon>
        <taxon>Endopterygota</taxon>
        <taxon>Coleoptera</taxon>
        <taxon>Polyphaga</taxon>
        <taxon>Cucujiformia</taxon>
        <taxon>Curculionidae</taxon>
        <taxon>Scolytinae</taxon>
        <taxon>Hypothenemus</taxon>
    </lineage>
</organism>
<evidence type="ECO:0000313" key="9">
    <source>
        <dbReference type="Proteomes" id="UP001566132"/>
    </source>
</evidence>
<accession>A0ABD1EV67</accession>
<feature type="compositionally biased region" description="Polar residues" evidence="6">
    <location>
        <begin position="144"/>
        <end position="157"/>
    </location>
</feature>
<dbReference type="Gene3D" id="1.20.5.110">
    <property type="match status" value="2"/>
</dbReference>
<keyword evidence="3" id="KW-0653">Protein transport</keyword>
<evidence type="ECO:0000256" key="3">
    <source>
        <dbReference type="ARBA" id="ARBA00022927"/>
    </source>
</evidence>
<keyword evidence="2" id="KW-0813">Transport</keyword>
<evidence type="ECO:0000259" key="7">
    <source>
        <dbReference type="PROSITE" id="PS50192"/>
    </source>
</evidence>
<evidence type="ECO:0000313" key="8">
    <source>
        <dbReference type="EMBL" id="KAL1502615.1"/>
    </source>
</evidence>
<feature type="region of interest" description="Disordered" evidence="6">
    <location>
        <begin position="1"/>
        <end position="60"/>
    </location>
</feature>
<dbReference type="EMBL" id="JBDJPC010000005">
    <property type="protein sequence ID" value="KAL1502615.1"/>
    <property type="molecule type" value="Genomic_DNA"/>
</dbReference>
<protein>
    <recommendedName>
        <fullName evidence="7">t-SNARE coiled-coil homology domain-containing protein</fullName>
    </recommendedName>
</protein>
<feature type="compositionally biased region" description="Low complexity" evidence="6">
    <location>
        <begin position="181"/>
        <end position="190"/>
    </location>
</feature>
<keyword evidence="9" id="KW-1185">Reference proteome</keyword>
<evidence type="ECO:0000256" key="6">
    <source>
        <dbReference type="SAM" id="MobiDB-lite"/>
    </source>
</evidence>
<dbReference type="GO" id="GO:0015031">
    <property type="term" value="P:protein transport"/>
    <property type="evidence" value="ECO:0007669"/>
    <property type="project" value="UniProtKB-KW"/>
</dbReference>
<reference evidence="8 9" key="1">
    <citation type="submission" date="2024-05" db="EMBL/GenBank/DDBJ databases">
        <title>Genetic variation in Jamaican populations of the coffee berry borer (Hypothenemus hampei).</title>
        <authorList>
            <person name="Errbii M."/>
            <person name="Myrie A."/>
        </authorList>
    </citation>
    <scope>NUCLEOTIDE SEQUENCE [LARGE SCALE GENOMIC DNA]</scope>
    <source>
        <strain evidence="8">JA-Hopewell-2020-01-JO</strain>
        <tissue evidence="8">Whole body</tissue>
    </source>
</reference>
<name>A0ABD1EV67_HYPHA</name>
<dbReference type="PANTHER" id="PTHR19305:SF9">
    <property type="entry name" value="SYNAPTOSOMAL-ASSOCIATED PROTEIN 29"/>
    <property type="match status" value="1"/>
</dbReference>